<keyword evidence="1" id="KW-1133">Transmembrane helix</keyword>
<name>A0A7W5ZI23_9BACT</name>
<reference evidence="2 3" key="1">
    <citation type="submission" date="2020-08" db="EMBL/GenBank/DDBJ databases">
        <title>Genomic Encyclopedia of Type Strains, Phase IV (KMG-IV): sequencing the most valuable type-strain genomes for metagenomic binning, comparative biology and taxonomic classification.</title>
        <authorList>
            <person name="Goeker M."/>
        </authorList>
    </citation>
    <scope>NUCLEOTIDE SEQUENCE [LARGE SCALE GENOMIC DNA]</scope>
    <source>
        <strain evidence="2 3">DSM 17976</strain>
    </source>
</reference>
<protein>
    <recommendedName>
        <fullName evidence="4">DUF2809 domain-containing protein</fullName>
    </recommendedName>
</protein>
<feature type="transmembrane region" description="Helical" evidence="1">
    <location>
        <begin position="97"/>
        <end position="115"/>
    </location>
</feature>
<dbReference type="Proteomes" id="UP000541352">
    <property type="component" value="Unassembled WGS sequence"/>
</dbReference>
<dbReference type="InterPro" id="IPR021257">
    <property type="entry name" value="DUF2809"/>
</dbReference>
<accession>A0A7W5ZI23</accession>
<dbReference type="Pfam" id="PF10990">
    <property type="entry name" value="DUF2809"/>
    <property type="match status" value="1"/>
</dbReference>
<feature type="transmembrane region" description="Helical" evidence="1">
    <location>
        <begin position="7"/>
        <end position="24"/>
    </location>
</feature>
<comment type="caution">
    <text evidence="2">The sequence shown here is derived from an EMBL/GenBank/DDBJ whole genome shotgun (WGS) entry which is preliminary data.</text>
</comment>
<sequence>MFFQKQYSAVAFFLLLIEIAIALFVHDAFLRPFGGDFLVVILVYATLRGFTRLSVYGALTSTLLFAYSIEILQFFNYVQLLRLEHFKIARVIMGTSFSWLDMLAYTAGVLFVLIVEKNLLPKIAK</sequence>
<organism evidence="2 3">
    <name type="scientific">Runella defluvii</name>
    <dbReference type="NCBI Taxonomy" id="370973"/>
    <lineage>
        <taxon>Bacteria</taxon>
        <taxon>Pseudomonadati</taxon>
        <taxon>Bacteroidota</taxon>
        <taxon>Cytophagia</taxon>
        <taxon>Cytophagales</taxon>
        <taxon>Spirosomataceae</taxon>
        <taxon>Runella</taxon>
    </lineage>
</organism>
<proteinExistence type="predicted"/>
<gene>
    <name evidence="2" type="ORF">FHS57_001660</name>
</gene>
<keyword evidence="1" id="KW-0812">Transmembrane</keyword>
<keyword evidence="1" id="KW-0472">Membrane</keyword>
<evidence type="ECO:0000256" key="1">
    <source>
        <dbReference type="SAM" id="Phobius"/>
    </source>
</evidence>
<evidence type="ECO:0000313" key="3">
    <source>
        <dbReference type="Proteomes" id="UP000541352"/>
    </source>
</evidence>
<dbReference type="EMBL" id="JACIBY010000003">
    <property type="protein sequence ID" value="MBB3837663.1"/>
    <property type="molecule type" value="Genomic_DNA"/>
</dbReference>
<evidence type="ECO:0008006" key="4">
    <source>
        <dbReference type="Google" id="ProtNLM"/>
    </source>
</evidence>
<dbReference type="AlphaFoldDB" id="A0A7W5ZI23"/>
<feature type="transmembrane region" description="Helical" evidence="1">
    <location>
        <begin position="30"/>
        <end position="47"/>
    </location>
</feature>
<dbReference type="RefSeq" id="WP_183972399.1">
    <property type="nucleotide sequence ID" value="NZ_JACIBY010000003.1"/>
</dbReference>
<evidence type="ECO:0000313" key="2">
    <source>
        <dbReference type="EMBL" id="MBB3837663.1"/>
    </source>
</evidence>
<feature type="transmembrane region" description="Helical" evidence="1">
    <location>
        <begin position="54"/>
        <end position="77"/>
    </location>
</feature>
<keyword evidence="3" id="KW-1185">Reference proteome</keyword>